<evidence type="ECO:0000313" key="1">
    <source>
        <dbReference type="EMBL" id="AGC67708.1"/>
    </source>
</evidence>
<protein>
    <submittedName>
        <fullName evidence="1">Uncharacterized protein</fullName>
    </submittedName>
</protein>
<gene>
    <name evidence="1" type="ordered locus">Cst_c06940</name>
</gene>
<dbReference type="PATRIC" id="fig|1121335.3.peg.673"/>
<dbReference type="STRING" id="1121335.Cst_c06940"/>
<keyword evidence="2" id="KW-1185">Reference proteome</keyword>
<sequence length="38" mass="4627">MSVSPVFDLFLTNIRKNIKIKLLSQKRNLMTRRKMEIY</sequence>
<name>L7VQ68_THES1</name>
<proteinExistence type="predicted"/>
<organism evidence="1 2">
    <name type="scientific">Thermoclostridium stercorarium (strain ATCC 35414 / DSM 8532 / NCIMB 11754)</name>
    <name type="common">Clostridium stercorarium</name>
    <dbReference type="NCBI Taxonomy" id="1121335"/>
    <lineage>
        <taxon>Bacteria</taxon>
        <taxon>Bacillati</taxon>
        <taxon>Bacillota</taxon>
        <taxon>Clostridia</taxon>
        <taxon>Eubacteriales</taxon>
        <taxon>Oscillospiraceae</taxon>
        <taxon>Thermoclostridium</taxon>
    </lineage>
</organism>
<dbReference type="KEGG" id="css:Cst_c06940"/>
<dbReference type="EMBL" id="CP004044">
    <property type="protein sequence ID" value="AGC67708.1"/>
    <property type="molecule type" value="Genomic_DNA"/>
</dbReference>
<dbReference type="AlphaFoldDB" id="L7VQ68"/>
<reference evidence="1 2" key="1">
    <citation type="journal article" date="2013" name="Genome Announc.">
        <title>Complete genome sequence of Clostridium stercorarium subsp. stercorarium strain DSM 8532, a thermophilic degrader of plant cell wall fibers.</title>
        <authorList>
            <person name="Poehlein A."/>
            <person name="Zverlov V.V."/>
            <person name="Daniel R."/>
            <person name="Schwarz W.H."/>
            <person name="Liebl W."/>
        </authorList>
    </citation>
    <scope>NUCLEOTIDE SEQUENCE [LARGE SCALE GENOMIC DNA]</scope>
    <source>
        <strain evidence="2">ATCC 35414 / DSM 8532 / NCIMB 11754</strain>
    </source>
</reference>
<evidence type="ECO:0000313" key="2">
    <source>
        <dbReference type="Proteomes" id="UP000011220"/>
    </source>
</evidence>
<dbReference type="Proteomes" id="UP000011220">
    <property type="component" value="Chromosome"/>
</dbReference>
<accession>L7VQ68</accession>